<dbReference type="RefSeq" id="WP_162441685.1">
    <property type="nucleotide sequence ID" value="NZ_CP048222.1"/>
</dbReference>
<accession>A0A6C0GCQ9</accession>
<evidence type="ECO:0000313" key="3">
    <source>
        <dbReference type="EMBL" id="QHT65603.1"/>
    </source>
</evidence>
<dbReference type="AlphaFoldDB" id="A0A6C0GCQ9"/>
<evidence type="ECO:0000256" key="1">
    <source>
        <dbReference type="SAM" id="SignalP"/>
    </source>
</evidence>
<evidence type="ECO:0000313" key="4">
    <source>
        <dbReference type="Proteomes" id="UP000480178"/>
    </source>
</evidence>
<reference evidence="3 4" key="1">
    <citation type="submission" date="2020-01" db="EMBL/GenBank/DDBJ databases">
        <authorList>
            <person name="Kim M.K."/>
        </authorList>
    </citation>
    <scope>NUCLEOTIDE SEQUENCE [LARGE SCALE GENOMIC DNA]</scope>
    <source>
        <strain evidence="3 4">172606-1</strain>
    </source>
</reference>
<feature type="chain" id="PRO_5025445688" description="DUF5683 domain-containing protein" evidence="1">
    <location>
        <begin position="26"/>
        <end position="202"/>
    </location>
</feature>
<dbReference type="InterPro" id="IPR043738">
    <property type="entry name" value="DUF5683"/>
</dbReference>
<keyword evidence="4" id="KW-1185">Reference proteome</keyword>
<dbReference type="KEGG" id="rhoz:GXP67_02455"/>
<sequence>MLMKFWIVVCITSFFLTFSTSAVVAQTDTTTIIQESKSAAKTIAIRKRYNPRKATLFSAALPGLGQIYTKQYWKLPILYAGVGVLGYFIIDNHRNYIIWRDRYITQRTASESKLELPIVYPTTGTAIPLDRLKQAKDYYRRNRDFTVILSGLTYVLNIVDANVTAHLKDFDLSDDLSLSVQPAVDQVAGLPVTGVSLTLHLK</sequence>
<evidence type="ECO:0000259" key="2">
    <source>
        <dbReference type="Pfam" id="PF18935"/>
    </source>
</evidence>
<protein>
    <recommendedName>
        <fullName evidence="2">DUF5683 domain-containing protein</fullName>
    </recommendedName>
</protein>
<dbReference type="Pfam" id="PF18935">
    <property type="entry name" value="DUF5683"/>
    <property type="match status" value="1"/>
</dbReference>
<proteinExistence type="predicted"/>
<feature type="signal peptide" evidence="1">
    <location>
        <begin position="1"/>
        <end position="25"/>
    </location>
</feature>
<keyword evidence="1" id="KW-0732">Signal</keyword>
<feature type="domain" description="DUF5683" evidence="2">
    <location>
        <begin position="48"/>
        <end position="200"/>
    </location>
</feature>
<organism evidence="3 4">
    <name type="scientific">Rhodocytophaga rosea</name>
    <dbReference type="NCBI Taxonomy" id="2704465"/>
    <lineage>
        <taxon>Bacteria</taxon>
        <taxon>Pseudomonadati</taxon>
        <taxon>Bacteroidota</taxon>
        <taxon>Cytophagia</taxon>
        <taxon>Cytophagales</taxon>
        <taxon>Rhodocytophagaceae</taxon>
        <taxon>Rhodocytophaga</taxon>
    </lineage>
</organism>
<gene>
    <name evidence="3" type="ORF">GXP67_02455</name>
</gene>
<name>A0A6C0GCQ9_9BACT</name>
<dbReference type="EMBL" id="CP048222">
    <property type="protein sequence ID" value="QHT65603.1"/>
    <property type="molecule type" value="Genomic_DNA"/>
</dbReference>
<dbReference type="Proteomes" id="UP000480178">
    <property type="component" value="Chromosome"/>
</dbReference>